<dbReference type="EMBL" id="JANGAC010000007">
    <property type="protein sequence ID" value="MCQ4923583.1"/>
    <property type="molecule type" value="Genomic_DNA"/>
</dbReference>
<proteinExistence type="predicted"/>
<keyword evidence="2" id="KW-1185">Reference proteome</keyword>
<dbReference type="RefSeq" id="WP_256311526.1">
    <property type="nucleotide sequence ID" value="NZ_JANGAC010000007.1"/>
</dbReference>
<gene>
    <name evidence="1" type="ORF">NE686_10825</name>
</gene>
<accession>A0ABT1SAV5</accession>
<dbReference type="Pfam" id="PF10978">
    <property type="entry name" value="DUF2785"/>
    <property type="match status" value="1"/>
</dbReference>
<reference evidence="1 2" key="1">
    <citation type="submission" date="2022-06" db="EMBL/GenBank/DDBJ databases">
        <title>Isolation of gut microbiota from human fecal samples.</title>
        <authorList>
            <person name="Pamer E.G."/>
            <person name="Barat B."/>
            <person name="Waligurski E."/>
            <person name="Medina S."/>
            <person name="Paddock L."/>
            <person name="Mostad J."/>
        </authorList>
    </citation>
    <scope>NUCLEOTIDE SEQUENCE [LARGE SCALE GENOMIC DNA]</scope>
    <source>
        <strain evidence="1 2">DFI.7.95</strain>
    </source>
</reference>
<name>A0ABT1SAV5_9FIRM</name>
<evidence type="ECO:0000313" key="1">
    <source>
        <dbReference type="EMBL" id="MCQ4923583.1"/>
    </source>
</evidence>
<organism evidence="1 2">
    <name type="scientific">Tissierella carlieri</name>
    <dbReference type="NCBI Taxonomy" id="689904"/>
    <lineage>
        <taxon>Bacteria</taxon>
        <taxon>Bacillati</taxon>
        <taxon>Bacillota</taxon>
        <taxon>Tissierellia</taxon>
        <taxon>Tissierellales</taxon>
        <taxon>Tissierellaceae</taxon>
        <taxon>Tissierella</taxon>
    </lineage>
</organism>
<dbReference type="InterPro" id="IPR021247">
    <property type="entry name" value="DUF2785"/>
</dbReference>
<dbReference type="Proteomes" id="UP001524478">
    <property type="component" value="Unassembled WGS sequence"/>
</dbReference>
<sequence>MKNNLKQILKEIKEDNYKVPAEVNVNELVTEMIYDIGSTDPELRDKLIYSVMYHWIMNNEIATDKLKELLAISMDDNHLFFKIGETNTDSVFTRSFSILLIPLILINNRQFKFLSEKDIKEVYIKVVDYFIKEKDLRGYVKDQGWAHSVAHAADALDDLAICSEIGREELLYMLDIIKNKICINNYVYINEEDERLVTPIISILNRKIITDEEFCEWIKSFNVLQRTGIYPEDHNLLINVKNLLRSLYFRLIRLDNTEILTEQIKDTLTKISSFN</sequence>
<protein>
    <submittedName>
        <fullName evidence="1">DUF2785 domain-containing protein</fullName>
    </submittedName>
</protein>
<comment type="caution">
    <text evidence="1">The sequence shown here is derived from an EMBL/GenBank/DDBJ whole genome shotgun (WGS) entry which is preliminary data.</text>
</comment>
<evidence type="ECO:0000313" key="2">
    <source>
        <dbReference type="Proteomes" id="UP001524478"/>
    </source>
</evidence>